<organism evidence="7 10">
    <name type="scientific">Medicago truncatula</name>
    <name type="common">Barrel medic</name>
    <name type="synonym">Medicago tribuloides</name>
    <dbReference type="NCBI Taxonomy" id="3880"/>
    <lineage>
        <taxon>Eukaryota</taxon>
        <taxon>Viridiplantae</taxon>
        <taxon>Streptophyta</taxon>
        <taxon>Embryophyta</taxon>
        <taxon>Tracheophyta</taxon>
        <taxon>Spermatophyta</taxon>
        <taxon>Magnoliopsida</taxon>
        <taxon>eudicotyledons</taxon>
        <taxon>Gunneridae</taxon>
        <taxon>Pentapetalae</taxon>
        <taxon>rosids</taxon>
        <taxon>fabids</taxon>
        <taxon>Fabales</taxon>
        <taxon>Fabaceae</taxon>
        <taxon>Papilionoideae</taxon>
        <taxon>50 kb inversion clade</taxon>
        <taxon>NPAAA clade</taxon>
        <taxon>Hologalegina</taxon>
        <taxon>IRL clade</taxon>
        <taxon>Trifolieae</taxon>
        <taxon>Medicago</taxon>
    </lineage>
</organism>
<dbReference type="KEGG" id="mtr:11429992"/>
<keyword evidence="10" id="KW-1185">Reference proteome</keyword>
<dbReference type="EnsemblPlants" id="AES98052">
    <property type="protein sequence ID" value="AES98052"/>
    <property type="gene ID" value="MTR_5g063650"/>
</dbReference>
<dbReference type="FunFam" id="1.25.10.10:FF:000237">
    <property type="entry name" value="Pumilio homolog 9"/>
    <property type="match status" value="1"/>
</dbReference>
<feature type="domain" description="PUM-HD" evidence="6">
    <location>
        <begin position="364"/>
        <end position="712"/>
    </location>
</feature>
<dbReference type="EMBL" id="PSQE01000005">
    <property type="protein sequence ID" value="RHN56119.1"/>
    <property type="molecule type" value="Genomic_DNA"/>
</dbReference>
<dbReference type="OrthoDB" id="668540at2759"/>
<dbReference type="GO" id="GO:0003723">
    <property type="term" value="F:RNA binding"/>
    <property type="evidence" value="ECO:0000318"/>
    <property type="project" value="GO_Central"/>
</dbReference>
<dbReference type="GO" id="GO:0000056">
    <property type="term" value="P:ribosomal small subunit export from nucleus"/>
    <property type="evidence" value="ECO:0000318"/>
    <property type="project" value="GO_Central"/>
</dbReference>
<dbReference type="HOGENOM" id="CLU_004017_5_1_1"/>
<dbReference type="Proteomes" id="UP000265566">
    <property type="component" value="Chromosome 5"/>
</dbReference>
<feature type="repeat" description="Pumilio" evidence="5">
    <location>
        <begin position="431"/>
        <end position="467"/>
    </location>
</feature>
<evidence type="ECO:0000313" key="7">
    <source>
        <dbReference type="EMBL" id="AES98052.1"/>
    </source>
</evidence>
<dbReference type="InterPro" id="IPR016024">
    <property type="entry name" value="ARM-type_fold"/>
</dbReference>
<dbReference type="InterPro" id="IPR011989">
    <property type="entry name" value="ARM-like"/>
</dbReference>
<dbReference type="Proteomes" id="UP000002051">
    <property type="component" value="Chromosome 5"/>
</dbReference>
<dbReference type="Pfam" id="PF22493">
    <property type="entry name" value="PUF_NOP9"/>
    <property type="match status" value="1"/>
</dbReference>
<dbReference type="CDD" id="cd07920">
    <property type="entry name" value="Pumilio"/>
    <property type="match status" value="1"/>
</dbReference>
<evidence type="ECO:0000313" key="10">
    <source>
        <dbReference type="Proteomes" id="UP000002051"/>
    </source>
</evidence>
<reference evidence="7 10" key="2">
    <citation type="journal article" date="2014" name="BMC Genomics">
        <title>An improved genome release (version Mt4.0) for the model legume Medicago truncatula.</title>
        <authorList>
            <person name="Tang H."/>
            <person name="Krishnakumar V."/>
            <person name="Bidwell S."/>
            <person name="Rosen B."/>
            <person name="Chan A."/>
            <person name="Zhou S."/>
            <person name="Gentzbittel L."/>
            <person name="Childs K.L."/>
            <person name="Yandell M."/>
            <person name="Gundlach H."/>
            <person name="Mayer K.F."/>
            <person name="Schwartz D.C."/>
            <person name="Town C.D."/>
        </authorList>
    </citation>
    <scope>GENOME REANNOTATION</scope>
    <source>
        <strain evidence="9 10">cv. Jemalong A17</strain>
    </source>
</reference>
<feature type="repeat" description="Pumilio" evidence="5">
    <location>
        <begin position="650"/>
        <end position="687"/>
    </location>
</feature>
<reference evidence="7 10" key="1">
    <citation type="journal article" date="2011" name="Nature">
        <title>The Medicago genome provides insight into the evolution of rhizobial symbioses.</title>
        <authorList>
            <person name="Young N.D."/>
            <person name="Debelle F."/>
            <person name="Oldroyd G.E."/>
            <person name="Geurts R."/>
            <person name="Cannon S.B."/>
            <person name="Udvardi M.K."/>
            <person name="Benedito V.A."/>
            <person name="Mayer K.F."/>
            <person name="Gouzy J."/>
            <person name="Schoof H."/>
            <person name="Van de Peer Y."/>
            <person name="Proost S."/>
            <person name="Cook D.R."/>
            <person name="Meyers B.C."/>
            <person name="Spannagl M."/>
            <person name="Cheung F."/>
            <person name="De Mita S."/>
            <person name="Krishnakumar V."/>
            <person name="Gundlach H."/>
            <person name="Zhou S."/>
            <person name="Mudge J."/>
            <person name="Bharti A.K."/>
            <person name="Murray J.D."/>
            <person name="Naoumkina M.A."/>
            <person name="Rosen B."/>
            <person name="Silverstein K.A."/>
            <person name="Tang H."/>
            <person name="Rombauts S."/>
            <person name="Zhao P.X."/>
            <person name="Zhou P."/>
            <person name="Barbe V."/>
            <person name="Bardou P."/>
            <person name="Bechner M."/>
            <person name="Bellec A."/>
            <person name="Berger A."/>
            <person name="Berges H."/>
            <person name="Bidwell S."/>
            <person name="Bisseling T."/>
            <person name="Choisne N."/>
            <person name="Couloux A."/>
            <person name="Denny R."/>
            <person name="Deshpande S."/>
            <person name="Dai X."/>
            <person name="Doyle J.J."/>
            <person name="Dudez A.M."/>
            <person name="Farmer A.D."/>
            <person name="Fouteau S."/>
            <person name="Franken C."/>
            <person name="Gibelin C."/>
            <person name="Gish J."/>
            <person name="Goldstein S."/>
            <person name="Gonzalez A.J."/>
            <person name="Green P.J."/>
            <person name="Hallab A."/>
            <person name="Hartog M."/>
            <person name="Hua A."/>
            <person name="Humphray S.J."/>
            <person name="Jeong D.H."/>
            <person name="Jing Y."/>
            <person name="Jocker A."/>
            <person name="Kenton S.M."/>
            <person name="Kim D.J."/>
            <person name="Klee K."/>
            <person name="Lai H."/>
            <person name="Lang C."/>
            <person name="Lin S."/>
            <person name="Macmil S.L."/>
            <person name="Magdelenat G."/>
            <person name="Matthews L."/>
            <person name="McCorrison J."/>
            <person name="Monaghan E.L."/>
            <person name="Mun J.H."/>
            <person name="Najar F.Z."/>
            <person name="Nicholson C."/>
            <person name="Noirot C."/>
            <person name="O'Bleness M."/>
            <person name="Paule C.R."/>
            <person name="Poulain J."/>
            <person name="Prion F."/>
            <person name="Qin B."/>
            <person name="Qu C."/>
            <person name="Retzel E.F."/>
            <person name="Riddle C."/>
            <person name="Sallet E."/>
            <person name="Samain S."/>
            <person name="Samson N."/>
            <person name="Sanders I."/>
            <person name="Saurat O."/>
            <person name="Scarpelli C."/>
            <person name="Schiex T."/>
            <person name="Segurens B."/>
            <person name="Severin A.J."/>
            <person name="Sherrier D.J."/>
            <person name="Shi R."/>
            <person name="Sims S."/>
            <person name="Singer S.R."/>
            <person name="Sinharoy S."/>
            <person name="Sterck L."/>
            <person name="Viollet A."/>
            <person name="Wang B.B."/>
            <person name="Wang K."/>
            <person name="Wang M."/>
            <person name="Wang X."/>
            <person name="Warfsmann J."/>
            <person name="Weissenbach J."/>
            <person name="White D.D."/>
            <person name="White J.D."/>
            <person name="Wiley G.B."/>
            <person name="Wincker P."/>
            <person name="Xing Y."/>
            <person name="Yang L."/>
            <person name="Yao Z."/>
            <person name="Ying F."/>
            <person name="Zhai J."/>
            <person name="Zhou L."/>
            <person name="Zuber A."/>
            <person name="Denarie J."/>
            <person name="Dixon R.A."/>
            <person name="May G.D."/>
            <person name="Schwartz D.C."/>
            <person name="Rogers J."/>
            <person name="Quetier F."/>
            <person name="Town C.D."/>
            <person name="Roe B.A."/>
        </authorList>
    </citation>
    <scope>NUCLEOTIDE SEQUENCE [LARGE SCALE GENOMIC DNA]</scope>
    <source>
        <strain evidence="7">A17</strain>
        <strain evidence="9 10">cv. Jemalong A17</strain>
    </source>
</reference>
<protein>
    <submittedName>
        <fullName evidence="7">Pumilio-family RNA-binding repeatprotein</fullName>
    </submittedName>
    <submittedName>
        <fullName evidence="8">Putative armadillo-like helical, pumilio, RNA binding domain-containing protein</fullName>
    </submittedName>
</protein>
<dbReference type="AlphaFoldDB" id="G7KAF0"/>
<dbReference type="PaxDb" id="3880-AES98052"/>
<keyword evidence="1" id="KW-0677">Repeat</keyword>
<dbReference type="PANTHER" id="PTHR12537:SF138">
    <property type="entry name" value="PUMILIO HOMOLOG 7, CHLOROPLASTIC-RELATED"/>
    <property type="match status" value="1"/>
</dbReference>
<dbReference type="eggNOG" id="KOG2049">
    <property type="taxonomic scope" value="Eukaryota"/>
</dbReference>
<dbReference type="SUPFAM" id="SSF48371">
    <property type="entry name" value="ARM repeat"/>
    <property type="match status" value="1"/>
</dbReference>
<dbReference type="Gramene" id="rna31466">
    <property type="protein sequence ID" value="RHN56119.1"/>
    <property type="gene ID" value="gene31466"/>
</dbReference>
<evidence type="ECO:0000256" key="2">
    <source>
        <dbReference type="ARBA" id="ARBA00022845"/>
    </source>
</evidence>
<reference evidence="8" key="5">
    <citation type="journal article" date="2018" name="Nat. Plants">
        <title>Whole-genome landscape of Medicago truncatula symbiotic genes.</title>
        <authorList>
            <person name="Pecrix Y."/>
            <person name="Gamas P."/>
            <person name="Carrere S."/>
        </authorList>
    </citation>
    <scope>NUCLEOTIDE SEQUENCE</scope>
    <source>
        <tissue evidence="8">Leaves</tissue>
    </source>
</reference>
<evidence type="ECO:0000259" key="6">
    <source>
        <dbReference type="PROSITE" id="PS50303"/>
    </source>
</evidence>
<dbReference type="SMART" id="SM00025">
    <property type="entry name" value="Pumilio"/>
    <property type="match status" value="8"/>
</dbReference>
<evidence type="ECO:0000313" key="11">
    <source>
        <dbReference type="Proteomes" id="UP000265566"/>
    </source>
</evidence>
<dbReference type="InterPro" id="IPR001313">
    <property type="entry name" value="Pumilio_RNA-bd_rpt"/>
</dbReference>
<feature type="repeat" description="Pumilio" evidence="5">
    <location>
        <begin position="395"/>
        <end position="430"/>
    </location>
</feature>
<evidence type="ECO:0000256" key="1">
    <source>
        <dbReference type="ARBA" id="ARBA00022737"/>
    </source>
</evidence>
<feature type="repeat" description="Pumilio" evidence="5">
    <location>
        <begin position="507"/>
        <end position="542"/>
    </location>
</feature>
<evidence type="ECO:0000256" key="5">
    <source>
        <dbReference type="PROSITE-ProRule" id="PRU00317"/>
    </source>
</evidence>
<feature type="repeat" description="Pumilio" evidence="5">
    <location>
        <begin position="579"/>
        <end position="614"/>
    </location>
</feature>
<evidence type="ECO:0000313" key="9">
    <source>
        <dbReference type="EnsemblPlants" id="AES98052"/>
    </source>
</evidence>
<comment type="function">
    <text evidence="4">Sequence-specific RNA-binding protein that regulates translation and mRNA stability by binding the 3'-UTR of target mRNAs.</text>
</comment>
<dbReference type="GO" id="GO:0030686">
    <property type="term" value="C:90S preribosome"/>
    <property type="evidence" value="ECO:0000318"/>
    <property type="project" value="GO_Central"/>
</dbReference>
<dbReference type="InterPro" id="IPR033712">
    <property type="entry name" value="Pumilio_RNA-bd"/>
</dbReference>
<reference evidence="11" key="4">
    <citation type="journal article" date="2018" name="Nat. Plants">
        <title>Whole-genome landscape of Medicago truncatula symbiotic genes.</title>
        <authorList>
            <person name="Pecrix Y."/>
            <person name="Staton S.E."/>
            <person name="Sallet E."/>
            <person name="Lelandais-Briere C."/>
            <person name="Moreau S."/>
            <person name="Carrere S."/>
            <person name="Blein T."/>
            <person name="Jardinaud M.F."/>
            <person name="Latrasse D."/>
            <person name="Zouine M."/>
            <person name="Zahm M."/>
            <person name="Kreplak J."/>
            <person name="Mayjonade B."/>
            <person name="Satge C."/>
            <person name="Perez M."/>
            <person name="Cauet S."/>
            <person name="Marande W."/>
            <person name="Chantry-Darmon C."/>
            <person name="Lopez-Roques C."/>
            <person name="Bouchez O."/>
            <person name="Berard A."/>
            <person name="Debelle F."/>
            <person name="Munos S."/>
            <person name="Bendahmane A."/>
            <person name="Berges H."/>
            <person name="Niebel A."/>
            <person name="Buitink J."/>
            <person name="Frugier F."/>
            <person name="Benhamed M."/>
            <person name="Crespi M."/>
            <person name="Gouzy J."/>
            <person name="Gamas P."/>
        </authorList>
    </citation>
    <scope>NUCLEOTIDE SEQUENCE [LARGE SCALE GENOMIC DNA]</scope>
    <source>
        <strain evidence="11">cv. Jemalong A17</strain>
    </source>
</reference>
<dbReference type="SMR" id="G7KAF0"/>
<dbReference type="GO" id="GO:0006417">
    <property type="term" value="P:regulation of translation"/>
    <property type="evidence" value="ECO:0007669"/>
    <property type="project" value="UniProtKB-KW"/>
</dbReference>
<dbReference type="GO" id="GO:0030688">
    <property type="term" value="C:preribosome, small subunit precursor"/>
    <property type="evidence" value="ECO:0000318"/>
    <property type="project" value="GO_Central"/>
</dbReference>
<evidence type="ECO:0000256" key="3">
    <source>
        <dbReference type="ARBA" id="ARBA00022884"/>
    </source>
</evidence>
<dbReference type="GO" id="GO:0000472">
    <property type="term" value="P:endonucleolytic cleavage to generate mature 5'-end of SSU-rRNA from (SSU-rRNA, 5.8S rRNA, LSU-rRNA)"/>
    <property type="evidence" value="ECO:0000318"/>
    <property type="project" value="GO_Central"/>
</dbReference>
<dbReference type="EMBL" id="CM001221">
    <property type="protein sequence ID" value="AES98052.1"/>
    <property type="molecule type" value="Genomic_DNA"/>
</dbReference>
<dbReference type="PANTHER" id="PTHR12537">
    <property type="entry name" value="RNA BINDING PROTEIN PUMILIO-RELATED"/>
    <property type="match status" value="1"/>
</dbReference>
<evidence type="ECO:0000313" key="8">
    <source>
        <dbReference type="EMBL" id="RHN56119.1"/>
    </source>
</evidence>
<dbReference type="PROSITE" id="PS50302">
    <property type="entry name" value="PUM"/>
    <property type="match status" value="7"/>
</dbReference>
<feature type="repeat" description="Pumilio" evidence="5">
    <location>
        <begin position="543"/>
        <end position="578"/>
    </location>
</feature>
<dbReference type="GO" id="GO:0005730">
    <property type="term" value="C:nucleolus"/>
    <property type="evidence" value="ECO:0000318"/>
    <property type="project" value="GO_Central"/>
</dbReference>
<keyword evidence="2" id="KW-0810">Translation regulation</keyword>
<accession>G7KAF0</accession>
<evidence type="ECO:0000256" key="4">
    <source>
        <dbReference type="ARBA" id="ARBA00058490"/>
    </source>
</evidence>
<keyword evidence="3" id="KW-0694">RNA-binding</keyword>
<dbReference type="GO" id="GO:0000480">
    <property type="term" value="P:endonucleolytic cleavage in 5'-ETS of tricistronic rRNA transcript (SSU-rRNA, 5.8S rRNA, LSU-rRNA)"/>
    <property type="evidence" value="ECO:0000318"/>
    <property type="project" value="GO_Central"/>
</dbReference>
<dbReference type="Pfam" id="PF00806">
    <property type="entry name" value="PUF"/>
    <property type="match status" value="1"/>
</dbReference>
<proteinExistence type="predicted"/>
<reference evidence="9" key="3">
    <citation type="submission" date="2015-04" db="UniProtKB">
        <authorList>
            <consortium name="EnsemblPlants"/>
        </authorList>
    </citation>
    <scope>IDENTIFICATION</scope>
    <source>
        <strain evidence="9">cv. Jemalong A17</strain>
    </source>
</reference>
<dbReference type="InterPro" id="IPR033133">
    <property type="entry name" value="PUM-HD"/>
</dbReference>
<feature type="repeat" description="Pumilio" evidence="5">
    <location>
        <begin position="470"/>
        <end position="505"/>
    </location>
</feature>
<dbReference type="GO" id="GO:0000447">
    <property type="term" value="P:endonucleolytic cleavage in ITS1 to separate SSU-rRNA from 5.8S rRNA and LSU-rRNA from tricistronic rRNA transcript (SSU-rRNA, 5.8S rRNA, LSU-rRNA)"/>
    <property type="evidence" value="ECO:0000318"/>
    <property type="project" value="GO_Central"/>
</dbReference>
<dbReference type="Gene3D" id="1.25.10.10">
    <property type="entry name" value="Leucine-rich Repeat Variant"/>
    <property type="match status" value="1"/>
</dbReference>
<gene>
    <name evidence="9" type="primary">11429992</name>
    <name evidence="7" type="ordered locus">MTR_5g063650</name>
    <name evidence="8" type="ORF">MtrunA17_Chr5g0425961</name>
</gene>
<dbReference type="PROSITE" id="PS50303">
    <property type="entry name" value="PUM_HD"/>
    <property type="match status" value="1"/>
</dbReference>
<name>G7KAF0_MEDTR</name>
<sequence>MNNRKDHELVGKRTRFMMNNINNSNSNNGSSHSHDVTVPSSLMSHLQNQSIFNPQAHSNGFPFWSSDEIINNNDHHHHQLSLDLSAMTLLDEDHHQQHSQPSNVVNNMSRIRGNNSNNNLVEPFTNMPCFWESHAYNNNNVVDDETVTVTHPRYQNMGGGGGSPKASTFGVSQNPQGLVSENIKWGMQKGHTFTGISQMGSSIDLGNNVPYGNGVCYGRGRGRVVPVQLQNPSFSSPYNPYEQHVVYPSPRGSSFGMENDLGSWDVTTNPIMYTTTPNVNNVPSTPLYFPSNRGLQQLPQSLYPTRPIEEPVAFKCDNSFIFQENDMKNECNNSLLAGSGVGGGGRKFSVSHSQEAVIPQVSHLPSRSENSSRSFVFDDDDVQQNLMNFGSCLPELQSYMFHMAKDQNGGRFLQGMVEKGTVEDMEMVFNGVIDNVVELMMDPFGNYLVQKLLEFCRDDQRLQIVLMLTKVPGQLVRTSFNTHGTRSVQKLISTLKSRRQIALVRSAILPGFLDLVKDLNGNHVIQRCLSCWSVQDNEFIFDAATKFLTDVATHQHGCCVLQRCIDFSKGKSLEKLVKEICKHGFSLAQDPYGNYVIQYIIELQIPSAMAKLTPQFKGNYVILSTQKFSSHVVEKCLIYIVETRARIVQELLSVPHFERLLQDPYANYVVQKALEYTKGSLHASLVEAVRAHKILRTSPYCKRIFSKTLPKK</sequence>